<feature type="transmembrane region" description="Helical" evidence="1">
    <location>
        <begin position="41"/>
        <end position="64"/>
    </location>
</feature>
<evidence type="ECO:0000313" key="3">
    <source>
        <dbReference type="Proteomes" id="UP000600565"/>
    </source>
</evidence>
<evidence type="ECO:0000313" key="2">
    <source>
        <dbReference type="EMBL" id="MBD8031905.1"/>
    </source>
</evidence>
<dbReference type="InterPro" id="IPR024529">
    <property type="entry name" value="ECF_trnsprt_substrate-spec"/>
</dbReference>
<evidence type="ECO:0000256" key="1">
    <source>
        <dbReference type="SAM" id="Phobius"/>
    </source>
</evidence>
<protein>
    <submittedName>
        <fullName evidence="2">ECF transporter S component</fullName>
    </submittedName>
</protein>
<dbReference type="Proteomes" id="UP000600565">
    <property type="component" value="Unassembled WGS sequence"/>
</dbReference>
<gene>
    <name evidence="2" type="ORF">H9632_02410</name>
</gene>
<organism evidence="2 3">
    <name type="scientific">Solibacillus merdavium</name>
    <dbReference type="NCBI Taxonomy" id="2762218"/>
    <lineage>
        <taxon>Bacteria</taxon>
        <taxon>Bacillati</taxon>
        <taxon>Bacillota</taxon>
        <taxon>Bacilli</taxon>
        <taxon>Bacillales</taxon>
        <taxon>Caryophanaceae</taxon>
        <taxon>Solibacillus</taxon>
    </lineage>
</organism>
<feature type="transmembrane region" description="Helical" evidence="1">
    <location>
        <begin position="129"/>
        <end position="153"/>
    </location>
</feature>
<comment type="caution">
    <text evidence="2">The sequence shown here is derived from an EMBL/GenBank/DDBJ whole genome shotgun (WGS) entry which is preliminary data.</text>
</comment>
<dbReference type="RefSeq" id="WP_191702520.1">
    <property type="nucleotide sequence ID" value="NZ_JACSPW010000001.1"/>
</dbReference>
<sequence length="164" mass="17220">MDKTKLRYIILTALIAAMCAIGSFIKIPVGIVTTAALDSAPAFISAIFLPPIFAGAAGSLGHIATGLTSGFPLGVFHIIIAVEMFIIVAIFAVMHRKGLHISKWIFVVIGNGVIAPLPFYFLISPAFYIGSIASLSIATLVNCLIAIGVMPLIKNVVQRVGVNA</sequence>
<accession>A0ABR8XIZ5</accession>
<dbReference type="Pfam" id="PF12822">
    <property type="entry name" value="ECF_trnsprt"/>
    <property type="match status" value="1"/>
</dbReference>
<proteinExistence type="predicted"/>
<name>A0ABR8XIZ5_9BACL</name>
<keyword evidence="1" id="KW-1133">Transmembrane helix</keyword>
<keyword evidence="1" id="KW-0472">Membrane</keyword>
<dbReference type="Gene3D" id="1.10.1760.20">
    <property type="match status" value="1"/>
</dbReference>
<dbReference type="EMBL" id="JACSPW010000001">
    <property type="protein sequence ID" value="MBD8031905.1"/>
    <property type="molecule type" value="Genomic_DNA"/>
</dbReference>
<feature type="transmembrane region" description="Helical" evidence="1">
    <location>
        <begin position="104"/>
        <end position="123"/>
    </location>
</feature>
<keyword evidence="3" id="KW-1185">Reference proteome</keyword>
<feature type="transmembrane region" description="Helical" evidence="1">
    <location>
        <begin position="6"/>
        <end position="29"/>
    </location>
</feature>
<reference evidence="2 3" key="1">
    <citation type="submission" date="2020-08" db="EMBL/GenBank/DDBJ databases">
        <title>A Genomic Blueprint of the Chicken Gut Microbiome.</title>
        <authorList>
            <person name="Gilroy R."/>
            <person name="Ravi A."/>
            <person name="Getino M."/>
            <person name="Pursley I."/>
            <person name="Horton D.L."/>
            <person name="Alikhan N.-F."/>
            <person name="Baker D."/>
            <person name="Gharbi K."/>
            <person name="Hall N."/>
            <person name="Watson M."/>
            <person name="Adriaenssens E.M."/>
            <person name="Foster-Nyarko E."/>
            <person name="Jarju S."/>
            <person name="Secka A."/>
            <person name="Antonio M."/>
            <person name="Oren A."/>
            <person name="Chaudhuri R."/>
            <person name="La Ragione R.M."/>
            <person name="Hildebrand F."/>
            <person name="Pallen M.J."/>
        </authorList>
    </citation>
    <scope>NUCLEOTIDE SEQUENCE [LARGE SCALE GENOMIC DNA]</scope>
    <source>
        <strain evidence="2 3">Sa1YVA6</strain>
    </source>
</reference>
<feature type="transmembrane region" description="Helical" evidence="1">
    <location>
        <begin position="70"/>
        <end position="92"/>
    </location>
</feature>
<keyword evidence="1" id="KW-0812">Transmembrane</keyword>